<dbReference type="Proteomes" id="UP000823894">
    <property type="component" value="Unassembled WGS sequence"/>
</dbReference>
<gene>
    <name evidence="1" type="ORF">H9757_02335</name>
</gene>
<dbReference type="EMBL" id="DWWK01000029">
    <property type="protein sequence ID" value="HJC37895.1"/>
    <property type="molecule type" value="Genomic_DNA"/>
</dbReference>
<dbReference type="InterPro" id="IPR011990">
    <property type="entry name" value="TPR-like_helical_dom_sf"/>
</dbReference>
<name>A0A9D2NV08_9FIRM</name>
<sequence length="407" mass="47041">MRFTWIEVVDTQRQRGRRGRRVGSKRKMNMEEMYEVLRFIEHGTQCRQSMDCVEGTILIYYLRDHPMVEKRILFEWFRQIGTSLDQFHRCRKGQCYRYLNPYSVVVTGEGVLLLMNLEAPENEFVMKKMQQRAVRVHFLRPAAARRAGQMRAADLFGFGRTMQFMLACTEVVPGLTHWEKARLTRIIGRCTESGRKQYEEIRQAVRELPEVRKRLIPGKRLWMAGIGAAVLLAAGGGMYAVMKEENPEGPGEMQQTQKAETQTEHISDAVQISEDRAEEYMEEAAGILETFLLENTEEGNRQVIQKGRELEVQALRCLAAAYEREEMTEEAIRACGRLVEIEEQQERIESAGVKKMQLEAGQGQYAKAVLTGETVLRKLGASQQIEQLMEEYRQKNDGEEQRDDQEN</sequence>
<dbReference type="InterPro" id="IPR011009">
    <property type="entry name" value="Kinase-like_dom_sf"/>
</dbReference>
<organism evidence="1 2">
    <name type="scientific">Candidatus Mediterraneibacter faecigallinarum</name>
    <dbReference type="NCBI Taxonomy" id="2838669"/>
    <lineage>
        <taxon>Bacteria</taxon>
        <taxon>Bacillati</taxon>
        <taxon>Bacillota</taxon>
        <taxon>Clostridia</taxon>
        <taxon>Lachnospirales</taxon>
        <taxon>Lachnospiraceae</taxon>
        <taxon>Mediterraneibacter</taxon>
    </lineage>
</organism>
<dbReference type="SUPFAM" id="SSF56112">
    <property type="entry name" value="Protein kinase-like (PK-like)"/>
    <property type="match status" value="1"/>
</dbReference>
<reference evidence="1" key="2">
    <citation type="submission" date="2021-04" db="EMBL/GenBank/DDBJ databases">
        <authorList>
            <person name="Gilroy R."/>
        </authorList>
    </citation>
    <scope>NUCLEOTIDE SEQUENCE</scope>
    <source>
        <strain evidence="1">ChiGjej1B1-1692</strain>
    </source>
</reference>
<dbReference type="Gene3D" id="1.10.510.10">
    <property type="entry name" value="Transferase(Phosphotransferase) domain 1"/>
    <property type="match status" value="1"/>
</dbReference>
<dbReference type="SUPFAM" id="SSF48452">
    <property type="entry name" value="TPR-like"/>
    <property type="match status" value="1"/>
</dbReference>
<evidence type="ECO:0000313" key="2">
    <source>
        <dbReference type="Proteomes" id="UP000823894"/>
    </source>
</evidence>
<accession>A0A9D2NV08</accession>
<comment type="caution">
    <text evidence="1">The sequence shown here is derived from an EMBL/GenBank/DDBJ whole genome shotgun (WGS) entry which is preliminary data.</text>
</comment>
<dbReference type="AlphaFoldDB" id="A0A9D2NV08"/>
<protein>
    <submittedName>
        <fullName evidence="1">Uncharacterized protein</fullName>
    </submittedName>
</protein>
<evidence type="ECO:0000313" key="1">
    <source>
        <dbReference type="EMBL" id="HJC37895.1"/>
    </source>
</evidence>
<reference evidence="1" key="1">
    <citation type="journal article" date="2021" name="PeerJ">
        <title>Extensive microbial diversity within the chicken gut microbiome revealed by metagenomics and culture.</title>
        <authorList>
            <person name="Gilroy R."/>
            <person name="Ravi A."/>
            <person name="Getino M."/>
            <person name="Pursley I."/>
            <person name="Horton D.L."/>
            <person name="Alikhan N.F."/>
            <person name="Baker D."/>
            <person name="Gharbi K."/>
            <person name="Hall N."/>
            <person name="Watson M."/>
            <person name="Adriaenssens E.M."/>
            <person name="Foster-Nyarko E."/>
            <person name="Jarju S."/>
            <person name="Secka A."/>
            <person name="Antonio M."/>
            <person name="Oren A."/>
            <person name="Chaudhuri R.R."/>
            <person name="La Ragione R."/>
            <person name="Hildebrand F."/>
            <person name="Pallen M.J."/>
        </authorList>
    </citation>
    <scope>NUCLEOTIDE SEQUENCE</scope>
    <source>
        <strain evidence="1">ChiGjej1B1-1692</strain>
    </source>
</reference>
<proteinExistence type="predicted"/>